<evidence type="ECO:0000259" key="8">
    <source>
        <dbReference type="Pfam" id="PF13567"/>
    </source>
</evidence>
<evidence type="ECO:0000256" key="3">
    <source>
        <dbReference type="ARBA" id="ARBA00022692"/>
    </source>
</evidence>
<evidence type="ECO:0000256" key="6">
    <source>
        <dbReference type="SAM" id="Phobius"/>
    </source>
</evidence>
<evidence type="ECO:0000313" key="10">
    <source>
        <dbReference type="Proteomes" id="UP001320702"/>
    </source>
</evidence>
<dbReference type="NCBIfam" id="TIGR00360">
    <property type="entry name" value="ComEC_N-term"/>
    <property type="match status" value="1"/>
</dbReference>
<dbReference type="Pfam" id="PF03772">
    <property type="entry name" value="Competence"/>
    <property type="match status" value="1"/>
</dbReference>
<proteinExistence type="predicted"/>
<dbReference type="InterPro" id="IPR025405">
    <property type="entry name" value="DUF4131"/>
</dbReference>
<comment type="caution">
    <text evidence="9">The sequence shown here is derived from an EMBL/GenBank/DDBJ whole genome shotgun (WGS) entry which is preliminary data.</text>
</comment>
<feature type="transmembrane region" description="Helical" evidence="6">
    <location>
        <begin position="534"/>
        <end position="560"/>
    </location>
</feature>
<gene>
    <name evidence="9" type="ORF">MU516_02140</name>
</gene>
<feature type="transmembrane region" description="Helical" evidence="6">
    <location>
        <begin position="344"/>
        <end position="363"/>
    </location>
</feature>
<dbReference type="RefSeq" id="WP_260275545.1">
    <property type="nucleotide sequence ID" value="NZ_JANAVZ010000001.1"/>
</dbReference>
<dbReference type="Pfam" id="PF13567">
    <property type="entry name" value="DUF4131"/>
    <property type="match status" value="1"/>
</dbReference>
<evidence type="ECO:0000256" key="2">
    <source>
        <dbReference type="ARBA" id="ARBA00022475"/>
    </source>
</evidence>
<feature type="transmembrane region" description="Helical" evidence="6">
    <location>
        <begin position="443"/>
        <end position="466"/>
    </location>
</feature>
<accession>A0ABT2K550</accession>
<keyword evidence="2" id="KW-1003">Cell membrane</keyword>
<evidence type="ECO:0000256" key="5">
    <source>
        <dbReference type="ARBA" id="ARBA00023136"/>
    </source>
</evidence>
<feature type="transmembrane region" description="Helical" evidence="6">
    <location>
        <begin position="305"/>
        <end position="332"/>
    </location>
</feature>
<reference evidence="9 10" key="1">
    <citation type="submission" date="2022-04" db="EMBL/GenBank/DDBJ databases">
        <title>Paracoccus sp. YLB-12 draft genome sequence.</title>
        <authorList>
            <person name="Yu L."/>
        </authorList>
    </citation>
    <scope>NUCLEOTIDE SEQUENCE [LARGE SCALE GENOMIC DNA]</scope>
    <source>
        <strain evidence="9 10">YLB-12</strain>
    </source>
</reference>
<dbReference type="InterPro" id="IPR052159">
    <property type="entry name" value="Competence_DNA_uptake"/>
</dbReference>
<keyword evidence="10" id="KW-1185">Reference proteome</keyword>
<dbReference type="PANTHER" id="PTHR30619:SF1">
    <property type="entry name" value="RECOMBINATION PROTEIN 2"/>
    <property type="match status" value="1"/>
</dbReference>
<feature type="domain" description="ComEC/Rec2-related protein" evidence="7">
    <location>
        <begin position="284"/>
        <end position="561"/>
    </location>
</feature>
<keyword evidence="4 6" id="KW-1133">Transmembrane helix</keyword>
<evidence type="ECO:0000313" key="9">
    <source>
        <dbReference type="EMBL" id="MCT4331666.1"/>
    </source>
</evidence>
<protein>
    <submittedName>
        <fullName evidence="9">ComEC family competence protein</fullName>
    </submittedName>
</protein>
<evidence type="ECO:0000259" key="7">
    <source>
        <dbReference type="Pfam" id="PF03772"/>
    </source>
</evidence>
<dbReference type="EMBL" id="JANAVZ010000001">
    <property type="protein sequence ID" value="MCT4331666.1"/>
    <property type="molecule type" value="Genomic_DNA"/>
</dbReference>
<feature type="transmembrane region" description="Helical" evidence="6">
    <location>
        <begin position="77"/>
        <end position="101"/>
    </location>
</feature>
<keyword evidence="3 6" id="KW-0812">Transmembrane</keyword>
<dbReference type="Proteomes" id="UP001320702">
    <property type="component" value="Unassembled WGS sequence"/>
</dbReference>
<dbReference type="PANTHER" id="PTHR30619">
    <property type="entry name" value="DNA INTERNALIZATION/COMPETENCE PROTEIN COMEC/REC2"/>
    <property type="match status" value="1"/>
</dbReference>
<feature type="transmembrane region" description="Helical" evidence="6">
    <location>
        <begin position="54"/>
        <end position="71"/>
    </location>
</feature>
<feature type="transmembrane region" description="Helical" evidence="6">
    <location>
        <begin position="391"/>
        <end position="408"/>
    </location>
</feature>
<sequence>MTAPAGSRSVLPAATTATAAMTPLPGFAPSRQRAAQPAAVRPARPAAAGRAGQFAWVPVCLAVGIAIWFVLPARPLLFQWLALATVATVSLGLARAALPLAEAGRIGWQAADGARLIGLALALIAAGIGLAGLRSAQVAAPVLEWRYYGPIEGRLVQIDRSARDRIRLTLDRVVLRDLAPDRTPGRVRLSLMDAAADALPDLGQRVMLTGHLGPPPGPAAPGSFDFRQHAWFEGLGAVGYSRTPIMAVGPPQGGIWGMHRARMAISAAIQTRIGGQNGAVAAALMTGDRSGIEEATNETMRASNLYHIISISGLHMSMLAGFVYAALRLALVLAQGLGAPLPQAVHKLAAFGALAAAAGYLWLSGGGVATERAFVMVAVMLCAILADRRAISLRTVALAATIILIYSPEALTSPGFQMSFAATVALILTYGPWSRISPHLPFWLRPVMMLLISSFVAAMATSPIAAAHFNRMAQYGLLANLLAVPVMGTLVMPAGVIGAVLAPIGLAGPALWVMGVGTDWMLRVAEFVAGLDGAVSAIALPPAPVLPLIGFGAVLAVLCWRPGSGHHRLSPMTAGFAAGLAMLGAALALWLSASRPSILIAPEGEAVGLMTAQGRAISKPAGGAFVVSSWLLEDGDTATQAAAAARPAWSGDARDRRADLPHGWQILHFTGKGSGARAAAACQPRHIVVVNEALPPTGTPASCLIFDLRHLRKTGAVAIDMTPDGPDIATVTERHRDLR</sequence>
<evidence type="ECO:0000256" key="1">
    <source>
        <dbReference type="ARBA" id="ARBA00004651"/>
    </source>
</evidence>
<dbReference type="InterPro" id="IPR004477">
    <property type="entry name" value="ComEC_N"/>
</dbReference>
<feature type="domain" description="DUF4131" evidence="8">
    <location>
        <begin position="82"/>
        <end position="244"/>
    </location>
</feature>
<keyword evidence="5 6" id="KW-0472">Membrane</keyword>
<comment type="subcellular location">
    <subcellularLocation>
        <location evidence="1">Cell membrane</location>
        <topology evidence="1">Multi-pass membrane protein</topology>
    </subcellularLocation>
</comment>
<organism evidence="9 10">
    <name type="scientific">Paracoccus maritimus</name>
    <dbReference type="NCBI Taxonomy" id="2933292"/>
    <lineage>
        <taxon>Bacteria</taxon>
        <taxon>Pseudomonadati</taxon>
        <taxon>Pseudomonadota</taxon>
        <taxon>Alphaproteobacteria</taxon>
        <taxon>Rhodobacterales</taxon>
        <taxon>Paracoccaceae</taxon>
        <taxon>Paracoccus</taxon>
    </lineage>
</organism>
<feature type="transmembrane region" description="Helical" evidence="6">
    <location>
        <begin position="113"/>
        <end position="133"/>
    </location>
</feature>
<evidence type="ECO:0000256" key="4">
    <source>
        <dbReference type="ARBA" id="ARBA00022989"/>
    </source>
</evidence>
<feature type="transmembrane region" description="Helical" evidence="6">
    <location>
        <begin position="572"/>
        <end position="593"/>
    </location>
</feature>
<name>A0ABT2K550_9RHOB</name>